<sequence length="206" mass="23175">LVIVVTVTAVTMAVFVNFYFGTQLNVYVDNVAENQAVQIAPILQSYYATTGNWDNVDKLLNGEVEFAIESRSNIRGGLGRAGINTYRRIGPLNIPLFLRGQRLILTDEKEVIIFDSSKKNSLGESEITSNIFKTEKLKLSSVEMYHENQFIGFLFIGKAFESTIEKGFVNRFNTWLIITAFTSSAFAIIIGLILSRRITTPMRNLM</sequence>
<evidence type="ECO:0000313" key="2">
    <source>
        <dbReference type="EMBL" id="SVE32331.1"/>
    </source>
</evidence>
<reference evidence="2" key="1">
    <citation type="submission" date="2018-05" db="EMBL/GenBank/DDBJ databases">
        <authorList>
            <person name="Lanie J.A."/>
            <person name="Ng W.-L."/>
            <person name="Kazmierczak K.M."/>
            <person name="Andrzejewski T.M."/>
            <person name="Davidsen T.M."/>
            <person name="Wayne K.J."/>
            <person name="Tettelin H."/>
            <person name="Glass J.I."/>
            <person name="Rusch D."/>
            <person name="Podicherti R."/>
            <person name="Tsui H.-C.T."/>
            <person name="Winkler M.E."/>
        </authorList>
    </citation>
    <scope>NUCLEOTIDE SEQUENCE</scope>
</reference>
<feature type="non-terminal residue" evidence="2">
    <location>
        <position position="1"/>
    </location>
</feature>
<feature type="non-terminal residue" evidence="2">
    <location>
        <position position="206"/>
    </location>
</feature>
<gene>
    <name evidence="2" type="ORF">METZ01_LOCUS485185</name>
</gene>
<dbReference type="EMBL" id="UINC01209350">
    <property type="protein sequence ID" value="SVE32331.1"/>
    <property type="molecule type" value="Genomic_DNA"/>
</dbReference>
<feature type="transmembrane region" description="Helical" evidence="1">
    <location>
        <begin position="172"/>
        <end position="194"/>
    </location>
</feature>
<keyword evidence="1" id="KW-1133">Transmembrane helix</keyword>
<dbReference type="AlphaFoldDB" id="A0A383CJN0"/>
<accession>A0A383CJN0</accession>
<organism evidence="2">
    <name type="scientific">marine metagenome</name>
    <dbReference type="NCBI Taxonomy" id="408172"/>
    <lineage>
        <taxon>unclassified sequences</taxon>
        <taxon>metagenomes</taxon>
        <taxon>ecological metagenomes</taxon>
    </lineage>
</organism>
<keyword evidence="1" id="KW-0812">Transmembrane</keyword>
<name>A0A383CJN0_9ZZZZ</name>
<protein>
    <submittedName>
        <fullName evidence="2">Uncharacterized protein</fullName>
    </submittedName>
</protein>
<evidence type="ECO:0000256" key="1">
    <source>
        <dbReference type="SAM" id="Phobius"/>
    </source>
</evidence>
<proteinExistence type="predicted"/>
<keyword evidence="1" id="KW-0472">Membrane</keyword>